<dbReference type="EMBL" id="DRBS01000379">
    <property type="protein sequence ID" value="HDD45230.1"/>
    <property type="molecule type" value="Genomic_DNA"/>
</dbReference>
<organism evidence="2">
    <name type="scientific">Desulfofervidus auxilii</name>
    <dbReference type="NCBI Taxonomy" id="1621989"/>
    <lineage>
        <taxon>Bacteria</taxon>
        <taxon>Pseudomonadati</taxon>
        <taxon>Thermodesulfobacteriota</taxon>
        <taxon>Candidatus Desulfofervidia</taxon>
        <taxon>Candidatus Desulfofervidales</taxon>
        <taxon>Candidatus Desulfofervidaceae</taxon>
        <taxon>Candidatus Desulfofervidus</taxon>
    </lineage>
</organism>
<dbReference type="InterPro" id="IPR041215">
    <property type="entry name" value="FlgO_dom"/>
</dbReference>
<accession>A0A7C0Y8M9</accession>
<evidence type="ECO:0000259" key="1">
    <source>
        <dbReference type="Pfam" id="PF17680"/>
    </source>
</evidence>
<comment type="caution">
    <text evidence="2">The sequence shown here is derived from an EMBL/GenBank/DDBJ whole genome shotgun (WGS) entry which is preliminary data.</text>
</comment>
<proteinExistence type="predicted"/>
<feature type="domain" description="FlgO" evidence="1">
    <location>
        <begin position="35"/>
        <end position="158"/>
    </location>
</feature>
<dbReference type="AlphaFoldDB" id="A0A7C0Y8M9"/>
<name>A0A7C0Y8M9_DESA2</name>
<gene>
    <name evidence="2" type="ORF">ENG63_10305</name>
</gene>
<dbReference type="Gene3D" id="3.40.50.10610">
    <property type="entry name" value="ABC-type transport auxiliary lipoprotein component"/>
    <property type="match status" value="1"/>
</dbReference>
<evidence type="ECO:0000313" key="2">
    <source>
        <dbReference type="EMBL" id="HDD45230.1"/>
    </source>
</evidence>
<sequence length="196" mass="22065">MKKIYFFLLLLIVFFPLVTLAGSYEEEIKKLSLTISKNIETTNKNTIAVVDFTDLQGNITELGRFIAEELSANLVSVKKKFKVIDRLHLKTIITEHKLSTSWFLDPRAIEKFGKISGVDAIVTGTVTPFGDSVRLSVKVITTDTAEVIAAATSNIAKTKAIEELLAKIVKVEDKIEKDINKSNWKEWQKFKCSKKK</sequence>
<reference evidence="2" key="1">
    <citation type="journal article" date="2020" name="mSystems">
        <title>Genome- and Community-Level Interaction Insights into Carbon Utilization and Element Cycling Functions of Hydrothermarchaeota in Hydrothermal Sediment.</title>
        <authorList>
            <person name="Zhou Z."/>
            <person name="Liu Y."/>
            <person name="Xu W."/>
            <person name="Pan J."/>
            <person name="Luo Z.H."/>
            <person name="Li M."/>
        </authorList>
    </citation>
    <scope>NUCLEOTIDE SEQUENCE [LARGE SCALE GENOMIC DNA]</scope>
    <source>
        <strain evidence="2">HyVt-233</strain>
    </source>
</reference>
<dbReference type="Pfam" id="PF17680">
    <property type="entry name" value="FlgO"/>
    <property type="match status" value="1"/>
</dbReference>
<dbReference type="Proteomes" id="UP000886289">
    <property type="component" value="Unassembled WGS sequence"/>
</dbReference>
<protein>
    <recommendedName>
        <fullName evidence="1">FlgO domain-containing protein</fullName>
    </recommendedName>
</protein>